<protein>
    <submittedName>
        <fullName evidence="2">Uncharacterized protein</fullName>
    </submittedName>
</protein>
<name>A0A1M7KBF2_9BRAD</name>
<dbReference type="AlphaFoldDB" id="A0A1M7KBF2"/>
<accession>A0A1M7KBF2</accession>
<evidence type="ECO:0000313" key="2">
    <source>
        <dbReference type="EMBL" id="SEB91341.1"/>
    </source>
</evidence>
<sequence>MGKGKSDFSGGYDHEIVIPLCRALGRRYPVNRIAVRPRRPGSAANRQHASQHHGRRAEASGKAATAGGNATRVRSGGTPSGPHIAIHSNGDWDADDWDAVGCAGSYHGKACTARERGQQLQRWLRIKLQTRQGPLGWMQRIGGLLLSFLSNLQRHPHSQGLRAMRRNQNVPGLGPTTILVVLHRHAGWGKISGHRRESKQVAHAYRGSIADS</sequence>
<evidence type="ECO:0000256" key="1">
    <source>
        <dbReference type="SAM" id="MobiDB-lite"/>
    </source>
</evidence>
<reference evidence="2 3" key="1">
    <citation type="submission" date="2016-10" db="EMBL/GenBank/DDBJ databases">
        <authorList>
            <person name="de Groot N.N."/>
        </authorList>
    </citation>
    <scope>NUCLEOTIDE SEQUENCE [LARGE SCALE GENOMIC DNA]</scope>
    <source>
        <strain evidence="2 3">GAS522</strain>
    </source>
</reference>
<proteinExistence type="predicted"/>
<feature type="region of interest" description="Disordered" evidence="1">
    <location>
        <begin position="34"/>
        <end position="82"/>
    </location>
</feature>
<dbReference type="Proteomes" id="UP000183208">
    <property type="component" value="Unassembled WGS sequence"/>
</dbReference>
<evidence type="ECO:0000313" key="3">
    <source>
        <dbReference type="Proteomes" id="UP000183208"/>
    </source>
</evidence>
<gene>
    <name evidence="2" type="ORF">SAMN05444171_0212</name>
</gene>
<dbReference type="EMBL" id="FNTI01000001">
    <property type="protein sequence ID" value="SEB91341.1"/>
    <property type="molecule type" value="Genomic_DNA"/>
</dbReference>
<organism evidence="2 3">
    <name type="scientific">Bradyrhizobium lablabi</name>
    <dbReference type="NCBI Taxonomy" id="722472"/>
    <lineage>
        <taxon>Bacteria</taxon>
        <taxon>Pseudomonadati</taxon>
        <taxon>Pseudomonadota</taxon>
        <taxon>Alphaproteobacteria</taxon>
        <taxon>Hyphomicrobiales</taxon>
        <taxon>Nitrobacteraceae</taxon>
        <taxon>Bradyrhizobium</taxon>
    </lineage>
</organism>